<dbReference type="Gene3D" id="3.50.50.60">
    <property type="entry name" value="FAD/NAD(P)-binding domain"/>
    <property type="match status" value="1"/>
</dbReference>
<comment type="pathway">
    <text evidence="2">Cofactor biosynthesis; NAD(+) biosynthesis; iminoaspartate from L-aspartate (oxidase route): step 1/1.</text>
</comment>
<name>A0A3B1CDE4_9ZZZZ</name>
<dbReference type="InterPro" id="IPR036188">
    <property type="entry name" value="FAD/NAD-bd_sf"/>
</dbReference>
<dbReference type="PIRSF" id="PIRSF000171">
    <property type="entry name" value="SDHA_APRA_LASPO"/>
    <property type="match status" value="1"/>
</dbReference>
<evidence type="ECO:0000256" key="7">
    <source>
        <dbReference type="ARBA" id="ARBA00022827"/>
    </source>
</evidence>
<dbReference type="PANTHER" id="PTHR42716">
    <property type="entry name" value="L-ASPARTATE OXIDASE"/>
    <property type="match status" value="1"/>
</dbReference>
<dbReference type="PANTHER" id="PTHR42716:SF2">
    <property type="entry name" value="L-ASPARTATE OXIDASE, CHLOROPLASTIC"/>
    <property type="match status" value="1"/>
</dbReference>
<dbReference type="NCBIfam" id="TIGR00551">
    <property type="entry name" value="nadB"/>
    <property type="match status" value="1"/>
</dbReference>
<dbReference type="PRINTS" id="PR00368">
    <property type="entry name" value="FADPNR"/>
</dbReference>
<dbReference type="InterPro" id="IPR027477">
    <property type="entry name" value="Succ_DH/fumarate_Rdtase_cat_sf"/>
</dbReference>
<gene>
    <name evidence="11" type="ORF">MNBD_IGNAVI01-1096</name>
</gene>
<evidence type="ECO:0000256" key="4">
    <source>
        <dbReference type="ARBA" id="ARBA00012173"/>
    </source>
</evidence>
<keyword evidence="7" id="KW-0274">FAD</keyword>
<proteinExistence type="inferred from homology"/>
<dbReference type="GO" id="GO:0034628">
    <property type="term" value="P:'de novo' NAD+ biosynthetic process from L-aspartate"/>
    <property type="evidence" value="ECO:0007669"/>
    <property type="project" value="TreeGrafter"/>
</dbReference>
<evidence type="ECO:0000313" key="11">
    <source>
        <dbReference type="EMBL" id="VAX20730.1"/>
    </source>
</evidence>
<dbReference type="PRINTS" id="PR00411">
    <property type="entry name" value="PNDRDTASEI"/>
</dbReference>
<feature type="domain" description="FAD-dependent oxidoreductase 2 FAD-binding" evidence="9">
    <location>
        <begin position="8"/>
        <end position="379"/>
    </location>
</feature>
<keyword evidence="8 11" id="KW-0560">Oxidoreductase</keyword>
<dbReference type="UniPathway" id="UPA00253">
    <property type="reaction ID" value="UER00326"/>
</dbReference>
<keyword evidence="5" id="KW-0285">Flavoprotein</keyword>
<keyword evidence="6" id="KW-0662">Pyridine nucleotide biosynthesis</keyword>
<evidence type="ECO:0000256" key="6">
    <source>
        <dbReference type="ARBA" id="ARBA00022642"/>
    </source>
</evidence>
<evidence type="ECO:0000256" key="3">
    <source>
        <dbReference type="ARBA" id="ARBA00008562"/>
    </source>
</evidence>
<sequence>MNNNKTYDFLIVGSGLAGLFAAYQAAKYGSVLIVSKIKENKINSWLAQGGIAVAMGEGDSIASHIVDTLKTGRGICDKDAVKVLVEEGIECVQELIDIGMKFDKKNGKYNFGLEGGHSKRRVIHAHGSSTGEAVTRFLYDKVKEDPNITFLHHTQVLDLVSKESKVIGINTLNMESGEVNSFFSKNTIIATGGYNNIYLRNTNPNAAVGEGISMVLNAGAEIRDMEFTQFHPTAFYSEGGAIFLISEAVRGEGAYLINSKGERFMSNYHEMEELAPRDVVARAIFEEIKKSDKKFIYLDARHLGEALIKDSFSNIYEFALAEGIDMTAEMIPIAPAAHYSIGGIKTDLFGATNVGRLFAIGESASTGVHGANRLASNSLLECLVFGRRAAVKASENIGLGMNIPESDLIEYKISDFSMQHYNITLRKLQKIFTEKVGIVRNEDDLSDALTEIKILYEQLPVMSSDLYFRKESDLLKLAESIVRSALYRKESRGAHQRSDFSEISKKFYGHIVLKNSEIKFEEI</sequence>
<comment type="similarity">
    <text evidence="3">Belongs to the FAD-dependent oxidoreductase 2 family. NadB subfamily.</text>
</comment>
<protein>
    <recommendedName>
        <fullName evidence="4">L-aspartate oxidase</fullName>
        <ecNumber evidence="4">1.4.3.16</ecNumber>
    </recommendedName>
</protein>
<evidence type="ECO:0000259" key="9">
    <source>
        <dbReference type="Pfam" id="PF00890"/>
    </source>
</evidence>
<dbReference type="SUPFAM" id="SSF46977">
    <property type="entry name" value="Succinate dehydrogenase/fumarate reductase flavoprotein C-terminal domain"/>
    <property type="match status" value="1"/>
</dbReference>
<dbReference type="Gene3D" id="1.20.58.100">
    <property type="entry name" value="Fumarate reductase/succinate dehydrogenase flavoprotein-like, C-terminal domain"/>
    <property type="match status" value="1"/>
</dbReference>
<dbReference type="InterPro" id="IPR015939">
    <property type="entry name" value="Fum_Rdtase/Succ_DH_flav-like_C"/>
</dbReference>
<evidence type="ECO:0000259" key="10">
    <source>
        <dbReference type="Pfam" id="PF02910"/>
    </source>
</evidence>
<accession>A0A3B1CDE4</accession>
<organism evidence="11">
    <name type="scientific">hydrothermal vent metagenome</name>
    <dbReference type="NCBI Taxonomy" id="652676"/>
    <lineage>
        <taxon>unclassified sequences</taxon>
        <taxon>metagenomes</taxon>
        <taxon>ecological metagenomes</taxon>
    </lineage>
</organism>
<dbReference type="GO" id="GO:0008734">
    <property type="term" value="F:L-aspartate oxidase activity"/>
    <property type="evidence" value="ECO:0007669"/>
    <property type="project" value="UniProtKB-EC"/>
</dbReference>
<dbReference type="FunFam" id="3.90.700.10:FF:000002">
    <property type="entry name" value="L-aspartate oxidase"/>
    <property type="match status" value="1"/>
</dbReference>
<dbReference type="Gene3D" id="3.90.700.10">
    <property type="entry name" value="Succinate dehydrogenase/fumarate reductase flavoprotein, catalytic domain"/>
    <property type="match status" value="1"/>
</dbReference>
<dbReference type="EC" id="1.4.3.16" evidence="4"/>
<evidence type="ECO:0000256" key="2">
    <source>
        <dbReference type="ARBA" id="ARBA00004950"/>
    </source>
</evidence>
<dbReference type="Pfam" id="PF02910">
    <property type="entry name" value="Succ_DH_flav_C"/>
    <property type="match status" value="1"/>
</dbReference>
<dbReference type="Pfam" id="PF00890">
    <property type="entry name" value="FAD_binding_2"/>
    <property type="match status" value="1"/>
</dbReference>
<feature type="domain" description="Fumarate reductase/succinate dehydrogenase flavoprotein-like C-terminal" evidence="10">
    <location>
        <begin position="426"/>
        <end position="505"/>
    </location>
</feature>
<dbReference type="InterPro" id="IPR005288">
    <property type="entry name" value="NadB"/>
</dbReference>
<dbReference type="SUPFAM" id="SSF56425">
    <property type="entry name" value="Succinate dehydrogenase/fumarate reductase flavoprotein, catalytic domain"/>
    <property type="match status" value="1"/>
</dbReference>
<reference evidence="11" key="1">
    <citation type="submission" date="2018-06" db="EMBL/GenBank/DDBJ databases">
        <authorList>
            <person name="Zhirakovskaya E."/>
        </authorList>
    </citation>
    <scope>NUCLEOTIDE SEQUENCE</scope>
</reference>
<dbReference type="SUPFAM" id="SSF51905">
    <property type="entry name" value="FAD/NAD(P)-binding domain"/>
    <property type="match status" value="1"/>
</dbReference>
<dbReference type="InterPro" id="IPR003953">
    <property type="entry name" value="FAD-dep_OxRdtase_2_FAD-bd"/>
</dbReference>
<evidence type="ECO:0000256" key="5">
    <source>
        <dbReference type="ARBA" id="ARBA00022630"/>
    </source>
</evidence>
<dbReference type="AlphaFoldDB" id="A0A3B1CDE4"/>
<evidence type="ECO:0000256" key="8">
    <source>
        <dbReference type="ARBA" id="ARBA00023002"/>
    </source>
</evidence>
<dbReference type="EMBL" id="UOGD01000175">
    <property type="protein sequence ID" value="VAX20730.1"/>
    <property type="molecule type" value="Genomic_DNA"/>
</dbReference>
<evidence type="ECO:0000256" key="1">
    <source>
        <dbReference type="ARBA" id="ARBA00001974"/>
    </source>
</evidence>
<comment type="cofactor">
    <cofactor evidence="1">
        <name>FAD</name>
        <dbReference type="ChEBI" id="CHEBI:57692"/>
    </cofactor>
</comment>
<dbReference type="InterPro" id="IPR037099">
    <property type="entry name" value="Fum_R/Succ_DH_flav-like_C_sf"/>
</dbReference>